<reference evidence="2 3" key="1">
    <citation type="submission" date="2024-02" db="EMBL/GenBank/DDBJ databases">
        <authorList>
            <person name="Chen Y."/>
            <person name="Shah S."/>
            <person name="Dougan E. K."/>
            <person name="Thang M."/>
            <person name="Chan C."/>
        </authorList>
    </citation>
    <scope>NUCLEOTIDE SEQUENCE [LARGE SCALE GENOMIC DNA]</scope>
</reference>
<evidence type="ECO:0000313" key="3">
    <source>
        <dbReference type="Proteomes" id="UP001642484"/>
    </source>
</evidence>
<dbReference type="EMBL" id="CAXAMN010029117">
    <property type="protein sequence ID" value="CAK9118771.1"/>
    <property type="molecule type" value="Genomic_DNA"/>
</dbReference>
<gene>
    <name evidence="2" type="ORF">CCMP2556_LOCUS55771</name>
</gene>
<feature type="compositionally biased region" description="Polar residues" evidence="1">
    <location>
        <begin position="78"/>
        <end position="89"/>
    </location>
</feature>
<name>A0ABP0T2R2_9DINO</name>
<feature type="non-terminal residue" evidence="2">
    <location>
        <position position="381"/>
    </location>
</feature>
<accession>A0ABP0T2R2</accession>
<feature type="compositionally biased region" description="Polar residues" evidence="1">
    <location>
        <begin position="268"/>
        <end position="282"/>
    </location>
</feature>
<keyword evidence="3" id="KW-1185">Reference proteome</keyword>
<organism evidence="2 3">
    <name type="scientific">Durusdinium trenchii</name>
    <dbReference type="NCBI Taxonomy" id="1381693"/>
    <lineage>
        <taxon>Eukaryota</taxon>
        <taxon>Sar</taxon>
        <taxon>Alveolata</taxon>
        <taxon>Dinophyceae</taxon>
        <taxon>Suessiales</taxon>
        <taxon>Symbiodiniaceae</taxon>
        <taxon>Durusdinium</taxon>
    </lineage>
</organism>
<proteinExistence type="predicted"/>
<feature type="region of interest" description="Disordered" evidence="1">
    <location>
        <begin position="1"/>
        <end position="89"/>
    </location>
</feature>
<feature type="compositionally biased region" description="Basic and acidic residues" evidence="1">
    <location>
        <begin position="222"/>
        <end position="232"/>
    </location>
</feature>
<feature type="compositionally biased region" description="Low complexity" evidence="1">
    <location>
        <begin position="202"/>
        <end position="221"/>
    </location>
</feature>
<feature type="compositionally biased region" description="Low complexity" evidence="1">
    <location>
        <begin position="9"/>
        <end position="31"/>
    </location>
</feature>
<feature type="compositionally biased region" description="Basic and acidic residues" evidence="1">
    <location>
        <begin position="32"/>
        <end position="42"/>
    </location>
</feature>
<evidence type="ECO:0000256" key="1">
    <source>
        <dbReference type="SAM" id="MobiDB-lite"/>
    </source>
</evidence>
<feature type="non-terminal residue" evidence="2">
    <location>
        <position position="1"/>
    </location>
</feature>
<dbReference type="Proteomes" id="UP001642484">
    <property type="component" value="Unassembled WGS sequence"/>
</dbReference>
<evidence type="ECO:0000313" key="2">
    <source>
        <dbReference type="EMBL" id="CAK9118771.1"/>
    </source>
</evidence>
<sequence length="381" mass="40020">VSSVLIYSAQEPEAAQEANAPGLAEVPQQPAERPRERPEKQVEPPVAPADESPKPAQPKQPVGPSGQDKERKSMEVPTPSQATVHQPTVGNCSNAVPTVERIDACRKAKVIVAGTVVQEELVTEAALRTELASQTESKHDGGMMPVPVGAASYSAAHKAESVLLVNRSGAEVFEEAVQSELETRPGAATPVSSVLIYSAQEPEAAQEANAPGLAEVPQQPAERPRERPEKQVEPPVAPADESPKPAQPKQPVGPSGQDKERKSMEVPTPSQATVHQPTVGNCSNAVPTVERIDACRKAKVIVAGTVVQEELVTEAALRTELASQTESKHDGGMMPVPVGAASYSAAHKAESVLLVNRSGAEVFEEAVQSELETRPGAATPA</sequence>
<feature type="region of interest" description="Disordered" evidence="1">
    <location>
        <begin position="202"/>
        <end position="282"/>
    </location>
</feature>
<protein>
    <submittedName>
        <fullName evidence="2">Uncharacterized protein</fullName>
    </submittedName>
</protein>
<comment type="caution">
    <text evidence="2">The sequence shown here is derived from an EMBL/GenBank/DDBJ whole genome shotgun (WGS) entry which is preliminary data.</text>
</comment>